<evidence type="ECO:0000313" key="1">
    <source>
        <dbReference type="EMBL" id="RDX61175.1"/>
    </source>
</evidence>
<dbReference type="AlphaFoldDB" id="A0A371E563"/>
<dbReference type="EMBL" id="QJKJ01016301">
    <property type="protein sequence ID" value="RDX61175.1"/>
    <property type="molecule type" value="Genomic_DNA"/>
</dbReference>
<organism evidence="1 2">
    <name type="scientific">Mucuna pruriens</name>
    <name type="common">Velvet bean</name>
    <name type="synonym">Dolichos pruriens</name>
    <dbReference type="NCBI Taxonomy" id="157652"/>
    <lineage>
        <taxon>Eukaryota</taxon>
        <taxon>Viridiplantae</taxon>
        <taxon>Streptophyta</taxon>
        <taxon>Embryophyta</taxon>
        <taxon>Tracheophyta</taxon>
        <taxon>Spermatophyta</taxon>
        <taxon>Magnoliopsida</taxon>
        <taxon>eudicotyledons</taxon>
        <taxon>Gunneridae</taxon>
        <taxon>Pentapetalae</taxon>
        <taxon>rosids</taxon>
        <taxon>fabids</taxon>
        <taxon>Fabales</taxon>
        <taxon>Fabaceae</taxon>
        <taxon>Papilionoideae</taxon>
        <taxon>50 kb inversion clade</taxon>
        <taxon>NPAAA clade</taxon>
        <taxon>indigoferoid/millettioid clade</taxon>
        <taxon>Phaseoleae</taxon>
        <taxon>Mucuna</taxon>
    </lineage>
</organism>
<sequence length="208" mass="23457">MKEPPPIPSIVRVWIQHVKHVTLVLTLNHLRNTRPRTLIKQLFIVQTPVLEQIRLSHTNKHSATSQPPQIRILTRVYYRVVGSSRGWARKAPQFGYLGGFFSPLRLTLEQFLSPKIRMHQNNPFNLDPKQPFCTNPNAQIACDVGTGAVTGEEHFPEICMAVQPLVGAVSAHVGSDPFERSPRIFVANGNRVLRCPPVVDRDSDYISL</sequence>
<feature type="non-terminal residue" evidence="1">
    <location>
        <position position="1"/>
    </location>
</feature>
<dbReference type="Proteomes" id="UP000257109">
    <property type="component" value="Unassembled WGS sequence"/>
</dbReference>
<keyword evidence="2" id="KW-1185">Reference proteome</keyword>
<proteinExistence type="predicted"/>
<gene>
    <name evidence="1" type="ORF">CR513_60619</name>
</gene>
<reference evidence="1" key="1">
    <citation type="submission" date="2018-05" db="EMBL/GenBank/DDBJ databases">
        <title>Draft genome of Mucuna pruriens seed.</title>
        <authorList>
            <person name="Nnadi N.E."/>
            <person name="Vos R."/>
            <person name="Hasami M.H."/>
            <person name="Devisetty U.K."/>
            <person name="Aguiy J.C."/>
        </authorList>
    </citation>
    <scope>NUCLEOTIDE SEQUENCE [LARGE SCALE GENOMIC DNA]</scope>
    <source>
        <strain evidence="1">JCA_2017</strain>
    </source>
</reference>
<evidence type="ECO:0000313" key="2">
    <source>
        <dbReference type="Proteomes" id="UP000257109"/>
    </source>
</evidence>
<protein>
    <submittedName>
        <fullName evidence="1">Uncharacterized protein</fullName>
    </submittedName>
</protein>
<comment type="caution">
    <text evidence="1">The sequence shown here is derived from an EMBL/GenBank/DDBJ whole genome shotgun (WGS) entry which is preliminary data.</text>
</comment>
<dbReference type="OrthoDB" id="10327250at2759"/>
<name>A0A371E563_MUCPR</name>
<accession>A0A371E563</accession>